<dbReference type="RefSeq" id="WP_186907304.1">
    <property type="nucleotide sequence ID" value="NZ_JACOPP010000006.1"/>
</dbReference>
<dbReference type="AlphaFoldDB" id="A0A8J6JEX5"/>
<dbReference type="Pfam" id="PF00496">
    <property type="entry name" value="SBP_bac_5"/>
    <property type="match status" value="1"/>
</dbReference>
<evidence type="ECO:0000313" key="3">
    <source>
        <dbReference type="EMBL" id="MBC5733409.1"/>
    </source>
</evidence>
<name>A0A8J6JEX5_9FIRM</name>
<dbReference type="GO" id="GO:1904680">
    <property type="term" value="F:peptide transmembrane transporter activity"/>
    <property type="evidence" value="ECO:0007669"/>
    <property type="project" value="TreeGrafter"/>
</dbReference>
<dbReference type="EMBL" id="JACOPP010000006">
    <property type="protein sequence ID" value="MBC5733409.1"/>
    <property type="molecule type" value="Genomic_DNA"/>
</dbReference>
<dbReference type="Proteomes" id="UP000661435">
    <property type="component" value="Unassembled WGS sequence"/>
</dbReference>
<evidence type="ECO:0000313" key="4">
    <source>
        <dbReference type="Proteomes" id="UP000661435"/>
    </source>
</evidence>
<dbReference type="Gene3D" id="3.10.105.10">
    <property type="entry name" value="Dipeptide-binding Protein, Domain 3"/>
    <property type="match status" value="1"/>
</dbReference>
<dbReference type="SUPFAM" id="SSF53850">
    <property type="entry name" value="Periplasmic binding protein-like II"/>
    <property type="match status" value="1"/>
</dbReference>
<accession>A0A8J6JEX5</accession>
<dbReference type="GO" id="GO:0043190">
    <property type="term" value="C:ATP-binding cassette (ABC) transporter complex"/>
    <property type="evidence" value="ECO:0007669"/>
    <property type="project" value="InterPro"/>
</dbReference>
<proteinExistence type="predicted"/>
<organism evidence="3 4">
    <name type="scientific">Lawsonibacter hominis</name>
    <dbReference type="NCBI Taxonomy" id="2763053"/>
    <lineage>
        <taxon>Bacteria</taxon>
        <taxon>Bacillati</taxon>
        <taxon>Bacillota</taxon>
        <taxon>Clostridia</taxon>
        <taxon>Eubacteriales</taxon>
        <taxon>Oscillospiraceae</taxon>
        <taxon>Lawsonibacter</taxon>
    </lineage>
</organism>
<keyword evidence="4" id="KW-1185">Reference proteome</keyword>
<protein>
    <submittedName>
        <fullName evidence="3">ABC transporter substrate-binding protein</fullName>
    </submittedName>
</protein>
<sequence>MKRILSLLLTLTLLLAGCTPAAETPVPTPMETPAEERVVRYGLSNAWDSLMPYNSPSGSNYSRIIYDKLYDRLAYVHADGTLDARAAVSWESADGGYAALFCLNEAAAFHDGTPVTAEHWVQTITLMTDPDCPAPGRSVFAVLAGTDDTGAATGERLGVEAVEPYTLKLTFKAPTTPEDFLLDRNREFYVLPTHLLGESAPEDVLSLELWNAPVGSGPCKFVSETAGSQLVLASNPDYPLGAPGFDRLVITVMDKSNLLTSLIAGDLDYYAFGGSVSVEDAELARQAGLTVLEGEVPNTFFELMLNNETIASAQVRRAMDLALDKQSLCLQSTQGMGEPTATDLTPGTGYTAPVTWSRDVEQARALLEEGGYAGQTYKLACTANRSGLAALMQQQLDEVGITVLIETVDSATMFSGMVDGSYDMAIASHTPGALPLWFTESRLSEGNNIFHVADLAPYASYFSEIKGAADAAVRQALVERFQEFLAGERPFIPLWFGRALHVQSPTVEGIDYPSSSFSNENVWDWVKP</sequence>
<dbReference type="GO" id="GO:0042597">
    <property type="term" value="C:periplasmic space"/>
    <property type="evidence" value="ECO:0007669"/>
    <property type="project" value="UniProtKB-ARBA"/>
</dbReference>
<dbReference type="GO" id="GO:0015833">
    <property type="term" value="P:peptide transport"/>
    <property type="evidence" value="ECO:0007669"/>
    <property type="project" value="TreeGrafter"/>
</dbReference>
<dbReference type="InterPro" id="IPR000914">
    <property type="entry name" value="SBP_5_dom"/>
</dbReference>
<dbReference type="PANTHER" id="PTHR30290:SF83">
    <property type="entry name" value="ABC TRANSPORTER SUBSTRATE-BINDING PROTEIN"/>
    <property type="match status" value="1"/>
</dbReference>
<gene>
    <name evidence="3" type="ORF">H8S57_06675</name>
</gene>
<reference evidence="3" key="1">
    <citation type="submission" date="2020-08" db="EMBL/GenBank/DDBJ databases">
        <title>Genome public.</title>
        <authorList>
            <person name="Liu C."/>
            <person name="Sun Q."/>
        </authorList>
    </citation>
    <scope>NUCLEOTIDE SEQUENCE</scope>
    <source>
        <strain evidence="3">NSJ-51</strain>
    </source>
</reference>
<dbReference type="PROSITE" id="PS51257">
    <property type="entry name" value="PROKAR_LIPOPROTEIN"/>
    <property type="match status" value="1"/>
</dbReference>
<dbReference type="PIRSF" id="PIRSF002741">
    <property type="entry name" value="MppA"/>
    <property type="match status" value="1"/>
</dbReference>
<keyword evidence="1" id="KW-0732">Signal</keyword>
<dbReference type="InterPro" id="IPR039424">
    <property type="entry name" value="SBP_5"/>
</dbReference>
<dbReference type="InterPro" id="IPR030678">
    <property type="entry name" value="Peptide/Ni-bd"/>
</dbReference>
<comment type="caution">
    <text evidence="3">The sequence shown here is derived from an EMBL/GenBank/DDBJ whole genome shotgun (WGS) entry which is preliminary data.</text>
</comment>
<feature type="signal peptide" evidence="1">
    <location>
        <begin position="1"/>
        <end position="21"/>
    </location>
</feature>
<evidence type="ECO:0000256" key="1">
    <source>
        <dbReference type="SAM" id="SignalP"/>
    </source>
</evidence>
<dbReference type="PANTHER" id="PTHR30290">
    <property type="entry name" value="PERIPLASMIC BINDING COMPONENT OF ABC TRANSPORTER"/>
    <property type="match status" value="1"/>
</dbReference>
<dbReference type="Gene3D" id="3.40.190.10">
    <property type="entry name" value="Periplasmic binding protein-like II"/>
    <property type="match status" value="1"/>
</dbReference>
<evidence type="ECO:0000259" key="2">
    <source>
        <dbReference type="Pfam" id="PF00496"/>
    </source>
</evidence>
<feature type="chain" id="PRO_5039303722" evidence="1">
    <location>
        <begin position="22"/>
        <end position="528"/>
    </location>
</feature>
<feature type="domain" description="Solute-binding protein family 5" evidence="2">
    <location>
        <begin position="86"/>
        <end position="433"/>
    </location>
</feature>